<feature type="domain" description="B12-binding" evidence="6">
    <location>
        <begin position="1"/>
        <end position="144"/>
    </location>
</feature>
<dbReference type="CDD" id="cd02068">
    <property type="entry name" value="radical_SAM_B12_BD"/>
    <property type="match status" value="1"/>
</dbReference>
<evidence type="ECO:0000256" key="2">
    <source>
        <dbReference type="ARBA" id="ARBA00022691"/>
    </source>
</evidence>
<dbReference type="PROSITE" id="PS51332">
    <property type="entry name" value="B12_BINDING"/>
    <property type="match status" value="1"/>
</dbReference>
<dbReference type="Gene3D" id="3.40.50.280">
    <property type="entry name" value="Cobalamin-binding domain"/>
    <property type="match status" value="1"/>
</dbReference>
<comment type="caution">
    <text evidence="8">The sequence shown here is derived from an EMBL/GenBank/DDBJ whole genome shotgun (WGS) entry which is preliminary data.</text>
</comment>
<proteinExistence type="predicted"/>
<dbReference type="InterPro" id="IPR058240">
    <property type="entry name" value="rSAM_sf"/>
</dbReference>
<dbReference type="SUPFAM" id="SSF52242">
    <property type="entry name" value="Cobalamin (vitamin B12)-binding domain"/>
    <property type="match status" value="1"/>
</dbReference>
<dbReference type="Pfam" id="PF04055">
    <property type="entry name" value="Radical_SAM"/>
    <property type="match status" value="1"/>
</dbReference>
<dbReference type="Gene3D" id="3.80.30.20">
    <property type="entry name" value="tm_1862 like domain"/>
    <property type="match status" value="1"/>
</dbReference>
<gene>
    <name evidence="8" type="ORF">A2Y62_05390</name>
</gene>
<dbReference type="GO" id="GO:0031419">
    <property type="term" value="F:cobalamin binding"/>
    <property type="evidence" value="ECO:0007669"/>
    <property type="project" value="InterPro"/>
</dbReference>
<dbReference type="SFLD" id="SFLDS00029">
    <property type="entry name" value="Radical_SAM"/>
    <property type="match status" value="1"/>
</dbReference>
<dbReference type="PROSITE" id="PS51918">
    <property type="entry name" value="RADICAL_SAM"/>
    <property type="match status" value="1"/>
</dbReference>
<dbReference type="PANTHER" id="PTHR43409:SF16">
    <property type="entry name" value="SLR0320 PROTEIN"/>
    <property type="match status" value="1"/>
</dbReference>
<dbReference type="InterPro" id="IPR006638">
    <property type="entry name" value="Elp3/MiaA/NifB-like_rSAM"/>
</dbReference>
<evidence type="ECO:0000256" key="5">
    <source>
        <dbReference type="ARBA" id="ARBA00023014"/>
    </source>
</evidence>
<name>A0A1F5VXZ2_9BACT</name>
<evidence type="ECO:0000259" key="6">
    <source>
        <dbReference type="PROSITE" id="PS51332"/>
    </source>
</evidence>
<reference evidence="8 9" key="1">
    <citation type="journal article" date="2016" name="Nat. Commun.">
        <title>Thousands of microbial genomes shed light on interconnected biogeochemical processes in an aquifer system.</title>
        <authorList>
            <person name="Anantharaman K."/>
            <person name="Brown C.T."/>
            <person name="Hug L.A."/>
            <person name="Sharon I."/>
            <person name="Castelle C.J."/>
            <person name="Probst A.J."/>
            <person name="Thomas B.C."/>
            <person name="Singh A."/>
            <person name="Wilkins M.J."/>
            <person name="Karaoz U."/>
            <person name="Brodie E.L."/>
            <person name="Williams K.H."/>
            <person name="Hubbard S.S."/>
            <person name="Banfield J.F."/>
        </authorList>
    </citation>
    <scope>NUCLEOTIDE SEQUENCE [LARGE SCALE GENOMIC DNA]</scope>
</reference>
<protein>
    <submittedName>
        <fullName evidence="8">Uncharacterized protein</fullName>
    </submittedName>
</protein>
<dbReference type="InterPro" id="IPR006158">
    <property type="entry name" value="Cobalamin-bd"/>
</dbReference>
<dbReference type="GO" id="GO:0051539">
    <property type="term" value="F:4 iron, 4 sulfur cluster binding"/>
    <property type="evidence" value="ECO:0007669"/>
    <property type="project" value="UniProtKB-KW"/>
</dbReference>
<evidence type="ECO:0000259" key="7">
    <source>
        <dbReference type="PROSITE" id="PS51918"/>
    </source>
</evidence>
<dbReference type="AlphaFoldDB" id="A0A1F5VXZ2"/>
<sequence length="497" mass="56653">MKAIFMNPPGGYLAERWSHGELIPALGIGYIAAVLEKAGHSITIIDPIAERLSNTDIIKRIQAIDPHLIGITFTTENRFEAFKIAQFIKKIFSSIALVLGGPHVWQTAEDTLTRLHYIDFIVRGEGEITTLELFEALEHDKDLKTIQGLSYRNGKGVIIHNPDRILINDLNELPSPARHLYPMEKYNYYHYVPGAGKKKVLNMMSSRGCPFNCNFCATPSNWGRKVRYRSIERVIQEIEELVHKYGAEAIGFFDDTFSFDPRRVSEFCDALTAKKLNIFWYCEIRIDTVDKALLKKMKDAGCFYIGMGVESASPRIINEIINKGKGFSIDKVTEVIKNCIDLDIIPAPFFILSHPSETMIDARKTMDYIKFIRTLTDTIDISISIMHIYPGTPLEVLARENGKIPKDFSWSLPHQKNIITLPAAQGEVPLFIDTLSWEEISQLLFEWSSSKKSYSLLNKIPKVLKSIRSWQDFSRYAVMAKVYAKMKYRKIVHSGKS</sequence>
<dbReference type="SUPFAM" id="SSF102114">
    <property type="entry name" value="Radical SAM enzymes"/>
    <property type="match status" value="1"/>
</dbReference>
<evidence type="ECO:0000313" key="9">
    <source>
        <dbReference type="Proteomes" id="UP000178943"/>
    </source>
</evidence>
<organism evidence="8 9">
    <name type="scientific">Candidatus Fischerbacteria bacterium RBG_13_37_8</name>
    <dbReference type="NCBI Taxonomy" id="1817863"/>
    <lineage>
        <taxon>Bacteria</taxon>
        <taxon>Candidatus Fischeribacteriota</taxon>
    </lineage>
</organism>
<dbReference type="InterPro" id="IPR007197">
    <property type="entry name" value="rSAM"/>
</dbReference>
<evidence type="ECO:0000256" key="1">
    <source>
        <dbReference type="ARBA" id="ARBA00001966"/>
    </source>
</evidence>
<dbReference type="EMBL" id="MFGW01000010">
    <property type="protein sequence ID" value="OGF68195.1"/>
    <property type="molecule type" value="Genomic_DNA"/>
</dbReference>
<keyword evidence="4" id="KW-0408">Iron</keyword>
<dbReference type="PANTHER" id="PTHR43409">
    <property type="entry name" value="ANAEROBIC MAGNESIUM-PROTOPORPHYRIN IX MONOMETHYL ESTER CYCLASE-RELATED"/>
    <property type="match status" value="1"/>
</dbReference>
<dbReference type="InterPro" id="IPR051198">
    <property type="entry name" value="BchE-like"/>
</dbReference>
<dbReference type="InterPro" id="IPR034466">
    <property type="entry name" value="Methyltransferase_Class_B"/>
</dbReference>
<dbReference type="Pfam" id="PF02310">
    <property type="entry name" value="B12-binding"/>
    <property type="match status" value="1"/>
</dbReference>
<dbReference type="InterPro" id="IPR023404">
    <property type="entry name" value="rSAM_horseshoe"/>
</dbReference>
<evidence type="ECO:0000313" key="8">
    <source>
        <dbReference type="EMBL" id="OGF68195.1"/>
    </source>
</evidence>
<dbReference type="SFLD" id="SFLDG01082">
    <property type="entry name" value="B12-binding_domain_containing"/>
    <property type="match status" value="1"/>
</dbReference>
<accession>A0A1F5VXZ2</accession>
<dbReference type="GO" id="GO:0003824">
    <property type="term" value="F:catalytic activity"/>
    <property type="evidence" value="ECO:0007669"/>
    <property type="project" value="InterPro"/>
</dbReference>
<evidence type="ECO:0000256" key="4">
    <source>
        <dbReference type="ARBA" id="ARBA00023004"/>
    </source>
</evidence>
<dbReference type="CDD" id="cd01335">
    <property type="entry name" value="Radical_SAM"/>
    <property type="match status" value="1"/>
</dbReference>
<evidence type="ECO:0000256" key="3">
    <source>
        <dbReference type="ARBA" id="ARBA00022723"/>
    </source>
</evidence>
<dbReference type="STRING" id="1817863.A2Y62_05390"/>
<dbReference type="GO" id="GO:0046872">
    <property type="term" value="F:metal ion binding"/>
    <property type="evidence" value="ECO:0007669"/>
    <property type="project" value="UniProtKB-KW"/>
</dbReference>
<keyword evidence="2" id="KW-0949">S-adenosyl-L-methionine</keyword>
<dbReference type="GO" id="GO:0005829">
    <property type="term" value="C:cytosol"/>
    <property type="evidence" value="ECO:0007669"/>
    <property type="project" value="TreeGrafter"/>
</dbReference>
<dbReference type="SMART" id="SM00729">
    <property type="entry name" value="Elp3"/>
    <property type="match status" value="1"/>
</dbReference>
<comment type="cofactor">
    <cofactor evidence="1">
        <name>[4Fe-4S] cluster</name>
        <dbReference type="ChEBI" id="CHEBI:49883"/>
    </cofactor>
</comment>
<dbReference type="SFLD" id="SFLDG01123">
    <property type="entry name" value="methyltransferase_(Class_B)"/>
    <property type="match status" value="1"/>
</dbReference>
<dbReference type="Proteomes" id="UP000178943">
    <property type="component" value="Unassembled WGS sequence"/>
</dbReference>
<feature type="domain" description="Radical SAM core" evidence="7">
    <location>
        <begin position="195"/>
        <end position="433"/>
    </location>
</feature>
<keyword evidence="5" id="KW-0411">Iron-sulfur</keyword>
<keyword evidence="3" id="KW-0479">Metal-binding</keyword>
<dbReference type="InterPro" id="IPR036724">
    <property type="entry name" value="Cobalamin-bd_sf"/>
</dbReference>